<dbReference type="PANTHER" id="PTHR30050">
    <property type="entry name" value="CHROMOSOMAL REPLICATION INITIATOR PROTEIN DNAA"/>
    <property type="match status" value="1"/>
</dbReference>
<protein>
    <recommendedName>
        <fullName evidence="7">Chromosomal replication initiator protein DnaA</fullName>
    </recommendedName>
</protein>
<keyword evidence="2 7" id="KW-0235">DNA replication</keyword>
<dbReference type="PRINTS" id="PR00051">
    <property type="entry name" value="DNAA"/>
</dbReference>
<dbReference type="GO" id="GO:0008289">
    <property type="term" value="F:lipid binding"/>
    <property type="evidence" value="ECO:0007669"/>
    <property type="project" value="UniProtKB-KW"/>
</dbReference>
<dbReference type="GO" id="GO:0006270">
    <property type="term" value="P:DNA replication initiation"/>
    <property type="evidence" value="ECO:0007669"/>
    <property type="project" value="InterPro"/>
</dbReference>
<dbReference type="Gene3D" id="3.40.50.300">
    <property type="entry name" value="P-loop containing nucleotide triphosphate hydrolases"/>
    <property type="match status" value="1"/>
</dbReference>
<feature type="domain" description="AAA+ ATPase" evidence="9">
    <location>
        <begin position="149"/>
        <end position="274"/>
    </location>
</feature>
<dbReference type="GO" id="GO:0005524">
    <property type="term" value="F:ATP binding"/>
    <property type="evidence" value="ECO:0007669"/>
    <property type="project" value="UniProtKB-KW"/>
</dbReference>
<dbReference type="InterPro" id="IPR013159">
    <property type="entry name" value="DnaA_C"/>
</dbReference>
<dbReference type="SMART" id="SM00760">
    <property type="entry name" value="Bac_DnaA_C"/>
    <property type="match status" value="1"/>
</dbReference>
<comment type="function">
    <text evidence="7">Plays an essential role in the initiation and regulation of chromosomal replication. ATP-DnaA binds to the origin of replication (oriC) to initiate formation of the DNA replication initiation complex once per cell cycle. Binds the DnaA box (a 9 base pair repeat at the origin) and separates the double-stranded (ds)DNA. Forms a right-handed helical filament on oriC DNA; dsDNA binds to the exterior of the filament while single-stranded (ss)DNA is stabiized in the filament's interior. The ATP-DnaA-oriC complex binds and stabilizes one strand of the AT-rich DNA unwinding element (DUE), permitting loading of DNA polymerase. After initiation quickly degrades to an ADP-DnaA complex that is not apt for DNA replication. Binds acidic phospholipids.</text>
</comment>
<dbReference type="Proteomes" id="UP001224428">
    <property type="component" value="Unassembled WGS sequence"/>
</dbReference>
<dbReference type="SUPFAM" id="SSF52540">
    <property type="entry name" value="P-loop containing nucleoside triphosphate hydrolases"/>
    <property type="match status" value="1"/>
</dbReference>
<dbReference type="RefSeq" id="WP_283827351.1">
    <property type="nucleotide sequence ID" value="NZ_JASDDP010000023.1"/>
</dbReference>
<dbReference type="GO" id="GO:0003688">
    <property type="term" value="F:DNA replication origin binding"/>
    <property type="evidence" value="ECO:0007669"/>
    <property type="project" value="TreeGrafter"/>
</dbReference>
<dbReference type="Pfam" id="PF00308">
    <property type="entry name" value="Bac_DnaA"/>
    <property type="match status" value="1"/>
</dbReference>
<dbReference type="GO" id="GO:0006275">
    <property type="term" value="P:regulation of DNA replication"/>
    <property type="evidence" value="ECO:0007669"/>
    <property type="project" value="InterPro"/>
</dbReference>
<dbReference type="InterPro" id="IPR027417">
    <property type="entry name" value="P-loop_NTPase"/>
</dbReference>
<proteinExistence type="inferred from homology"/>
<dbReference type="SUPFAM" id="SSF48295">
    <property type="entry name" value="TrpR-like"/>
    <property type="match status" value="1"/>
</dbReference>
<keyword evidence="4 7" id="KW-0067">ATP-binding</keyword>
<dbReference type="CDD" id="cd06571">
    <property type="entry name" value="Bac_DnaA_C"/>
    <property type="match status" value="1"/>
</dbReference>
<evidence type="ECO:0000259" key="9">
    <source>
        <dbReference type="SMART" id="SM00382"/>
    </source>
</evidence>
<dbReference type="CDD" id="cd00009">
    <property type="entry name" value="AAA"/>
    <property type="match status" value="1"/>
</dbReference>
<dbReference type="SMART" id="SM00382">
    <property type="entry name" value="AAA"/>
    <property type="match status" value="1"/>
</dbReference>
<dbReference type="GO" id="GO:0005886">
    <property type="term" value="C:plasma membrane"/>
    <property type="evidence" value="ECO:0007669"/>
    <property type="project" value="TreeGrafter"/>
</dbReference>
<dbReference type="InterPro" id="IPR010921">
    <property type="entry name" value="Trp_repressor/repl_initiator"/>
</dbReference>
<evidence type="ECO:0000256" key="1">
    <source>
        <dbReference type="ARBA" id="ARBA00022490"/>
    </source>
</evidence>
<gene>
    <name evidence="11" type="ORF">QLQ80_02555</name>
</gene>
<comment type="similarity">
    <text evidence="8">Belongs to the DnaA family.</text>
</comment>
<keyword evidence="6 7" id="KW-0238">DNA-binding</keyword>
<dbReference type="EMBL" id="JASDDP010000023">
    <property type="protein sequence ID" value="MDJ1645950.1"/>
    <property type="molecule type" value="Genomic_DNA"/>
</dbReference>
<reference evidence="11" key="1">
    <citation type="submission" date="2023-05" db="EMBL/GenBank/DDBJ databases">
        <title>Mycoplasma phocimorsus sp. nov., isolated from Scandinavian patients with seal finger or septic arthritis after contact with seals.</title>
        <authorList>
            <person name="Skafte-Holm A."/>
            <person name="Pedersen T.R."/>
            <person name="Froelund M."/>
            <person name="Stegger M."/>
            <person name="Qvortrup K."/>
            <person name="Michaels D.L."/>
            <person name="Brown D.R."/>
            <person name="Jensen J.S."/>
        </authorList>
    </citation>
    <scope>NUCLEOTIDE SEQUENCE</scope>
    <source>
        <strain evidence="11">M5725</strain>
    </source>
</reference>
<evidence type="ECO:0000256" key="3">
    <source>
        <dbReference type="ARBA" id="ARBA00022741"/>
    </source>
</evidence>
<dbReference type="InterPro" id="IPR020591">
    <property type="entry name" value="Chromosome_initiator_DnaA-like"/>
</dbReference>
<dbReference type="Pfam" id="PF08299">
    <property type="entry name" value="Bac_DnaA_C"/>
    <property type="match status" value="1"/>
</dbReference>
<feature type="domain" description="Chromosomal replication initiator DnaA C-terminal" evidence="10">
    <location>
        <begin position="364"/>
        <end position="432"/>
    </location>
</feature>
<evidence type="ECO:0000256" key="4">
    <source>
        <dbReference type="ARBA" id="ARBA00022840"/>
    </source>
</evidence>
<dbReference type="InterPro" id="IPR003593">
    <property type="entry name" value="AAA+_ATPase"/>
</dbReference>
<evidence type="ECO:0000256" key="5">
    <source>
        <dbReference type="ARBA" id="ARBA00023121"/>
    </source>
</evidence>
<dbReference type="InterPro" id="IPR013317">
    <property type="entry name" value="DnaA_dom"/>
</dbReference>
<evidence type="ECO:0000313" key="12">
    <source>
        <dbReference type="Proteomes" id="UP001224428"/>
    </source>
</evidence>
<accession>A0AAJ1PU85</accession>
<keyword evidence="12" id="KW-1185">Reference proteome</keyword>
<keyword evidence="1" id="KW-0963">Cytoplasm</keyword>
<evidence type="ECO:0000313" key="11">
    <source>
        <dbReference type="EMBL" id="MDJ1645950.1"/>
    </source>
</evidence>
<evidence type="ECO:0000256" key="2">
    <source>
        <dbReference type="ARBA" id="ARBA00022705"/>
    </source>
</evidence>
<evidence type="ECO:0000256" key="6">
    <source>
        <dbReference type="ARBA" id="ARBA00023125"/>
    </source>
</evidence>
<evidence type="ECO:0000256" key="7">
    <source>
        <dbReference type="RuleBase" id="RU000577"/>
    </source>
</evidence>
<organism evidence="11 12">
    <name type="scientific">Mycoplasma phocimorsus</name>
    <dbReference type="NCBI Taxonomy" id="3045839"/>
    <lineage>
        <taxon>Bacteria</taxon>
        <taxon>Bacillati</taxon>
        <taxon>Mycoplasmatota</taxon>
        <taxon>Mollicutes</taxon>
        <taxon>Mycoplasmataceae</taxon>
        <taxon>Mycoplasma</taxon>
    </lineage>
</organism>
<evidence type="ECO:0000256" key="8">
    <source>
        <dbReference type="RuleBase" id="RU004227"/>
    </source>
</evidence>
<dbReference type="Gene3D" id="1.10.1750.10">
    <property type="match status" value="1"/>
</dbReference>
<sequence>MDSKDYISLLNEKFQLHAAGLDIDEIVYKNIIKKLEIVDLKENTIYFYINNSPSFKICKDDVEIILKKNIKYIDENLINFEIVHDLNKKDKTLEETQLKNEQVEEQTFKITVKQNLDLNPELSLKNYYVGKFNKTPYTVAKKIIDSTLTTNMIFIVGTHGVGKTHLVNAICLELEQKGLTVQIIKTSKQNEFSMLLKRNMPEEKAEYISNYLLPDLLVIDDLQEYKTKVKTFEFLNDIIEARKDNNKLTIICASERAELLKESFNERLVNKLVEGVTVEIKKPSVDEMYKILIFMLKNANWDINKFEKCTLNSLINLNVNTINKLKGYLVTLNMFETNIKKHDVYSKEILSKYINELNNNNEINEDKIIKTIANYYNIDAKKMLGSSRIKTIVRARHFLVYFLKNKLKYKQIKIGKLLNKNHSTIVYILKEMEIKKEEKESIRSAISAIDNLIEN</sequence>
<comment type="caution">
    <text evidence="11">The sequence shown here is derived from an EMBL/GenBank/DDBJ whole genome shotgun (WGS) entry which is preliminary data.</text>
</comment>
<dbReference type="AlphaFoldDB" id="A0AAJ1PU85"/>
<keyword evidence="3 7" id="KW-0547">Nucleotide-binding</keyword>
<name>A0AAJ1PU85_9MOLU</name>
<dbReference type="PANTHER" id="PTHR30050:SF5">
    <property type="entry name" value="DNAA REGULATORY INACTIVATOR HDA"/>
    <property type="match status" value="1"/>
</dbReference>
<evidence type="ECO:0000259" key="10">
    <source>
        <dbReference type="SMART" id="SM00760"/>
    </source>
</evidence>
<keyword evidence="5" id="KW-0446">Lipid-binding</keyword>